<evidence type="ECO:0000313" key="3">
    <source>
        <dbReference type="Proteomes" id="UP000613740"/>
    </source>
</evidence>
<dbReference type="SUPFAM" id="SSF81383">
    <property type="entry name" value="F-box domain"/>
    <property type="match status" value="1"/>
</dbReference>
<feature type="region of interest" description="Disordered" evidence="1">
    <location>
        <begin position="1019"/>
        <end position="1050"/>
    </location>
</feature>
<feature type="region of interest" description="Disordered" evidence="1">
    <location>
        <begin position="438"/>
        <end position="480"/>
    </location>
</feature>
<evidence type="ECO:0000313" key="2">
    <source>
        <dbReference type="EMBL" id="KAG2455169.1"/>
    </source>
</evidence>
<proteinExistence type="predicted"/>
<accession>A0A836BDW9</accession>
<comment type="caution">
    <text evidence="2">The sequence shown here is derived from an EMBL/GenBank/DDBJ whole genome shotgun (WGS) entry which is preliminary data.</text>
</comment>
<feature type="region of interest" description="Disordered" evidence="1">
    <location>
        <begin position="1165"/>
        <end position="1193"/>
    </location>
</feature>
<evidence type="ECO:0008006" key="4">
    <source>
        <dbReference type="Google" id="ProtNLM"/>
    </source>
</evidence>
<feature type="compositionally biased region" description="Low complexity" evidence="1">
    <location>
        <begin position="7"/>
        <end position="23"/>
    </location>
</feature>
<feature type="region of interest" description="Disordered" evidence="1">
    <location>
        <begin position="1"/>
        <end position="31"/>
    </location>
</feature>
<feature type="region of interest" description="Disordered" evidence="1">
    <location>
        <begin position="144"/>
        <end position="198"/>
    </location>
</feature>
<evidence type="ECO:0000256" key="1">
    <source>
        <dbReference type="SAM" id="MobiDB-lite"/>
    </source>
</evidence>
<feature type="compositionally biased region" description="Low complexity" evidence="1">
    <location>
        <begin position="90"/>
        <end position="114"/>
    </location>
</feature>
<feature type="compositionally biased region" description="Gly residues" evidence="1">
    <location>
        <begin position="1092"/>
        <end position="1113"/>
    </location>
</feature>
<name>A0A836BDW9_9CHLO</name>
<dbReference type="EMBL" id="JAEHOD010000001">
    <property type="protein sequence ID" value="KAG2455169.1"/>
    <property type="molecule type" value="Genomic_DNA"/>
</dbReference>
<gene>
    <name evidence="2" type="ORF">HYH02_000985</name>
</gene>
<feature type="region of interest" description="Disordered" evidence="1">
    <location>
        <begin position="1078"/>
        <end position="1114"/>
    </location>
</feature>
<reference evidence="2" key="1">
    <citation type="journal article" date="2020" name="bioRxiv">
        <title>Comparative genomics of Chlamydomonas.</title>
        <authorList>
            <person name="Craig R.J."/>
            <person name="Hasan A.R."/>
            <person name="Ness R.W."/>
            <person name="Keightley P.D."/>
        </authorList>
    </citation>
    <scope>NUCLEOTIDE SEQUENCE</scope>
    <source>
        <strain evidence="2">CCAP 11/173</strain>
    </source>
</reference>
<feature type="compositionally biased region" description="Gly residues" evidence="1">
    <location>
        <begin position="152"/>
        <end position="187"/>
    </location>
</feature>
<protein>
    <recommendedName>
        <fullName evidence="4">F-box domain-containing protein</fullName>
    </recommendedName>
</protein>
<dbReference type="Proteomes" id="UP000613740">
    <property type="component" value="Unassembled WGS sequence"/>
</dbReference>
<dbReference type="CDD" id="cd09917">
    <property type="entry name" value="F-box_SF"/>
    <property type="match status" value="1"/>
</dbReference>
<feature type="compositionally biased region" description="Low complexity" evidence="1">
    <location>
        <begin position="446"/>
        <end position="463"/>
    </location>
</feature>
<sequence length="1468" mass="141229">MPPRLAPSPGARGGAAPAADGSPMPIPPPDWADALPEPVLLEAAAGHLSLRDIAAAARVCRRWHATLQAFRRYVLLLPRPVAARPPQPDAAPAGASGAAASGSRGSNGSSGAGFAPTGVNLTSALEQFPPHLFSRDGTRCLLPLTAPRLGSDSGGGGGGSGGGGGGRAGEGGADAGGGAGGAAGAGGQAQAQQLGGAGGSGLVGDGSAGRDGYSLAAAAAAVAAAADVRPCMGVFAAALAAHRQPSLTVLAATLGDEAVAAATHGACCLAATEAAQRAAAAARRAAANGTPWAAASAAAAAAAASPDAVDPFLPYAALSASMLSFLNGLLSCPVPPPLAPPGRHLTRLALRLAAMPPPPALAPLALLPSLRRLELLGGPGAVLRRSHLGALAALGGLGSSSGAAAGGGGGSSGGGSSGGAGGGLRELVLEGVWDMTRPAGPAGAIQRQHQQQQQLQLQQQQQQGGLAAGPDIDDFEDAGGGDVHAEVAEAAVAGGGAAGAAAAAGAAQGWGGAGGGGGSGGGSEYDDLGCATDDGGFMWPALFGSLPHLEVLRLRSHAPLPGALGPGGGHQQGRRRAPLVLDLDPLTQLRELSVLGPASSSRREVAGGILFGGVAFVDPGFGAAAGSRLDVQLWRVAPLLQGLTALEVDRPLTVGEWAGVRQLDSLAAVGMRADVAGHMTTPTVLGGSAVVAYGVSGGAGGGREELSFPLPSPADYLGGLVGAGSAAAAAARGDGTGAGSAAGWLSAAAAAQPLDIFAAAPPPGALLAAIGGLAALRVRLEPLRFLSEVTSLTRLHLQWPGAPPSRTDLLLLPAAAAATGCYSPAAAGSFGAAAGAWGSGLPPPVEAGGGRHAAAGAAAAAAGAAAGAAAAEQAGAAPPPPPGGAAAAAAAAAEPPGGLPVAKWSVDDALVARRRYGGCLAALTELTDVELDCPGGELVLDAGLLASLAPTWRRLQRLVWWGAVRDTAGATAGGGCGEQSLSSALRLFPRLQELGLHCLDVRFAPNIFSAAARSAAASAGAGAGAGGSPASTNANGGRGPQPPLQLRLPEHLPPGLQVLSLTHVHVTVSGEATRGLEAAAAAAAQPPPPPGDAGGAGPSGGTSTGGGSGGGGASSAAALMLKIKQQQQRQQQAKAQQQKGSLGRLCSLTLGAGCSWHTTSGATAGTASDATASGGGSSSSANGSSYSSGSGAMAREVEGGAGGVAASAVAGAAAAAAAATAAANGFGSGGSKDVLAAPWLGRLVGMPLLTQLRLLAAQPLPLAALEAALAGGGGGGGGGSGVGAQLRSLSFAVSDDQVRAGGWTLRRLAALLPRLEHLAVALAPAAAPATAPHGAASREQQLAADESLMPLRRLAAAVVEAAAPAGAGRLPALRRLWLGGVKVPATAATAATAAAAADAVGAFDAEAFDAEAAERHTWAALEALTQLLSLSELHLAGPAAALHTAAAARLERRLVAALPHTHVSVQVY</sequence>
<dbReference type="InterPro" id="IPR036047">
    <property type="entry name" value="F-box-like_dom_sf"/>
</dbReference>
<feature type="region of interest" description="Disordered" evidence="1">
    <location>
        <begin position="85"/>
        <end position="114"/>
    </location>
</feature>
<organism evidence="2 3">
    <name type="scientific">Chlamydomonas schloesseri</name>
    <dbReference type="NCBI Taxonomy" id="2026947"/>
    <lineage>
        <taxon>Eukaryota</taxon>
        <taxon>Viridiplantae</taxon>
        <taxon>Chlorophyta</taxon>
        <taxon>core chlorophytes</taxon>
        <taxon>Chlorophyceae</taxon>
        <taxon>CS clade</taxon>
        <taxon>Chlamydomonadales</taxon>
        <taxon>Chlamydomonadaceae</taxon>
        <taxon>Chlamydomonas</taxon>
    </lineage>
</organism>
<dbReference type="OrthoDB" id="551499at2759"/>
<keyword evidence="3" id="KW-1185">Reference proteome</keyword>